<protein>
    <submittedName>
        <fullName evidence="3">Uncharacterized protein</fullName>
    </submittedName>
</protein>
<feature type="region of interest" description="Disordered" evidence="1">
    <location>
        <begin position="240"/>
        <end position="264"/>
    </location>
</feature>
<evidence type="ECO:0000256" key="1">
    <source>
        <dbReference type="SAM" id="MobiDB-lite"/>
    </source>
</evidence>
<gene>
    <name evidence="3" type="ORF">KFE25_001982</name>
</gene>
<name>A0A8J5XCN0_DIALT</name>
<sequence length="492" mass="51807">MGGGVSVVPDFISIFGDVARTSPNAGQLLSGSADGLIMVACATACATWIQTLVRDLCWGAPARQAFSRLYLAVGLLYVLCGCAYAAYALSLLHFSTYVLWTARDGPPFAGLAVVVFALGCGTFWQPLRTEVYELLVRIGEGVSAAAGIAELLGGLPPDEVIARAKATFRALPLSALTVEHLARPVAAGQLRRTSRMRALLSARPRLRSTADRLSANAHDSVSSRQSARVVPTLAACGLAQSDGPAGAEDAPRGAPSPPPDRMLASSFASLHADGELSSQERLAFSAPALLGAVDAFISHSWHDDPQLKFAALQAWRREFVEAHGREPTVWFDALCIDQDNIAAQLPSVPIYLAGCKSVLALAGPTYFQRLWCVLELHIVHQMGGSLDQIFFVPLDGEGERTVGTAGAQPARAGALGVEHVRGAPAFDVQRAAASDPDDQARLLAVIEGSGEGLAAFNEWVCATLLPAAAVRRQAERAVGAKLAGVSATRQSR</sequence>
<keyword evidence="2" id="KW-0812">Transmembrane</keyword>
<evidence type="ECO:0000256" key="2">
    <source>
        <dbReference type="SAM" id="Phobius"/>
    </source>
</evidence>
<dbReference type="AlphaFoldDB" id="A0A8J5XCN0"/>
<comment type="caution">
    <text evidence="3">The sequence shown here is derived from an EMBL/GenBank/DDBJ whole genome shotgun (WGS) entry which is preliminary data.</text>
</comment>
<accession>A0A8J5XCN0</accession>
<dbReference type="EMBL" id="JAGTXO010000008">
    <property type="protein sequence ID" value="KAG8466226.1"/>
    <property type="molecule type" value="Genomic_DNA"/>
</dbReference>
<organism evidence="3 4">
    <name type="scientific">Diacronema lutheri</name>
    <name type="common">Unicellular marine alga</name>
    <name type="synonym">Monochrysis lutheri</name>
    <dbReference type="NCBI Taxonomy" id="2081491"/>
    <lineage>
        <taxon>Eukaryota</taxon>
        <taxon>Haptista</taxon>
        <taxon>Haptophyta</taxon>
        <taxon>Pavlovophyceae</taxon>
        <taxon>Pavlovales</taxon>
        <taxon>Pavlovaceae</taxon>
        <taxon>Diacronema</taxon>
    </lineage>
</organism>
<keyword evidence="2" id="KW-1133">Transmembrane helix</keyword>
<evidence type="ECO:0000313" key="4">
    <source>
        <dbReference type="Proteomes" id="UP000751190"/>
    </source>
</evidence>
<feature type="transmembrane region" description="Helical" evidence="2">
    <location>
        <begin position="108"/>
        <end position="127"/>
    </location>
</feature>
<evidence type="ECO:0000313" key="3">
    <source>
        <dbReference type="EMBL" id="KAG8466226.1"/>
    </source>
</evidence>
<dbReference type="OrthoDB" id="423576at2759"/>
<proteinExistence type="predicted"/>
<dbReference type="Proteomes" id="UP000751190">
    <property type="component" value="Unassembled WGS sequence"/>
</dbReference>
<keyword evidence="4" id="KW-1185">Reference proteome</keyword>
<keyword evidence="2" id="KW-0472">Membrane</keyword>
<reference evidence="3" key="1">
    <citation type="submission" date="2021-05" db="EMBL/GenBank/DDBJ databases">
        <title>The genome of the haptophyte Pavlova lutheri (Diacronema luteri, Pavlovales) - a model for lipid biosynthesis in eukaryotic algae.</title>
        <authorList>
            <person name="Hulatt C.J."/>
            <person name="Posewitz M.C."/>
        </authorList>
    </citation>
    <scope>NUCLEOTIDE SEQUENCE</scope>
    <source>
        <strain evidence="3">NIVA-4/92</strain>
    </source>
</reference>
<feature type="transmembrane region" description="Helical" evidence="2">
    <location>
        <begin position="69"/>
        <end position="88"/>
    </location>
</feature>